<comment type="similarity">
    <text evidence="1 2">Belongs to the anti-sigma-factor antagonist family.</text>
</comment>
<dbReference type="Gene3D" id="3.30.750.24">
    <property type="entry name" value="STAS domain"/>
    <property type="match status" value="1"/>
</dbReference>
<reference evidence="4 5" key="1">
    <citation type="submission" date="2016-06" db="EMBL/GenBank/DDBJ databases">
        <authorList>
            <person name="Kjaerup R.B."/>
            <person name="Dalgaard T.S."/>
            <person name="Juul-Madsen H.R."/>
        </authorList>
    </citation>
    <scope>NUCLEOTIDE SEQUENCE [LARGE SCALE GENOMIC DNA]</scope>
    <source>
        <strain evidence="4 5">1S159</strain>
    </source>
</reference>
<protein>
    <recommendedName>
        <fullName evidence="2">Anti-sigma factor antagonist</fullName>
    </recommendedName>
</protein>
<dbReference type="AlphaFoldDB" id="A0A1B9NYZ3"/>
<dbReference type="PROSITE" id="PS50801">
    <property type="entry name" value="STAS"/>
    <property type="match status" value="1"/>
</dbReference>
<proteinExistence type="inferred from homology"/>
<dbReference type="InterPro" id="IPR002645">
    <property type="entry name" value="STAS_dom"/>
</dbReference>
<evidence type="ECO:0000259" key="3">
    <source>
        <dbReference type="PROSITE" id="PS50801"/>
    </source>
</evidence>
<dbReference type="InterPro" id="IPR003658">
    <property type="entry name" value="Anti-sigma_ant"/>
</dbReference>
<feature type="domain" description="STAS" evidence="3">
    <location>
        <begin position="26"/>
        <end position="109"/>
    </location>
</feature>
<evidence type="ECO:0000313" key="5">
    <source>
        <dbReference type="Proteomes" id="UP000093523"/>
    </source>
</evidence>
<dbReference type="InterPro" id="IPR036513">
    <property type="entry name" value="STAS_dom_sf"/>
</dbReference>
<dbReference type="GO" id="GO:0043856">
    <property type="term" value="F:anti-sigma factor antagonist activity"/>
    <property type="evidence" value="ECO:0007669"/>
    <property type="project" value="InterPro"/>
</dbReference>
<sequence>MQYEINNQGKCTILQVNEERFDAKLAPQFRKEAEDLLSQFGDHLILDLSSVRFMDSSGLGAIMGVYKLCRGKTVSVINLQKPVEDLLKLTRMDRLIPNYPTLEDAMLTSA</sequence>
<evidence type="ECO:0000313" key="4">
    <source>
        <dbReference type="EMBL" id="OCH21229.1"/>
    </source>
</evidence>
<gene>
    <name evidence="4" type="ORF">A6E04_11840</name>
</gene>
<dbReference type="SUPFAM" id="SSF52091">
    <property type="entry name" value="SpoIIaa-like"/>
    <property type="match status" value="1"/>
</dbReference>
<accession>A0A1B9NYZ3</accession>
<name>A0A1B9NYZ3_ALILO</name>
<dbReference type="Proteomes" id="UP000093523">
    <property type="component" value="Unassembled WGS sequence"/>
</dbReference>
<organism evidence="4 5">
    <name type="scientific">Aliivibrio logei</name>
    <name type="common">Vibrio logei</name>
    <dbReference type="NCBI Taxonomy" id="688"/>
    <lineage>
        <taxon>Bacteria</taxon>
        <taxon>Pseudomonadati</taxon>
        <taxon>Pseudomonadota</taxon>
        <taxon>Gammaproteobacteria</taxon>
        <taxon>Vibrionales</taxon>
        <taxon>Vibrionaceae</taxon>
        <taxon>Aliivibrio</taxon>
    </lineage>
</organism>
<dbReference type="CDD" id="cd07043">
    <property type="entry name" value="STAS_anti-anti-sigma_factors"/>
    <property type="match status" value="1"/>
</dbReference>
<dbReference type="EMBL" id="MAJU01000009">
    <property type="protein sequence ID" value="OCH21229.1"/>
    <property type="molecule type" value="Genomic_DNA"/>
</dbReference>
<dbReference type="PANTHER" id="PTHR33495">
    <property type="entry name" value="ANTI-SIGMA FACTOR ANTAGONIST TM_1081-RELATED-RELATED"/>
    <property type="match status" value="1"/>
</dbReference>
<dbReference type="PANTHER" id="PTHR33495:SF2">
    <property type="entry name" value="ANTI-SIGMA FACTOR ANTAGONIST TM_1081-RELATED"/>
    <property type="match status" value="1"/>
</dbReference>
<evidence type="ECO:0000256" key="2">
    <source>
        <dbReference type="RuleBase" id="RU003749"/>
    </source>
</evidence>
<dbReference type="RefSeq" id="WP_017023577.1">
    <property type="nucleotide sequence ID" value="NZ_CAWMPN010000009.1"/>
</dbReference>
<evidence type="ECO:0000256" key="1">
    <source>
        <dbReference type="ARBA" id="ARBA00009013"/>
    </source>
</evidence>
<dbReference type="STRING" id="688.A6E04_11840"/>
<comment type="caution">
    <text evidence="4">The sequence shown here is derived from an EMBL/GenBank/DDBJ whole genome shotgun (WGS) entry which is preliminary data.</text>
</comment>
<dbReference type="OrthoDB" id="9796076at2"/>
<dbReference type="Pfam" id="PF01740">
    <property type="entry name" value="STAS"/>
    <property type="match status" value="1"/>
</dbReference>
<dbReference type="NCBIfam" id="TIGR00377">
    <property type="entry name" value="ant_ant_sig"/>
    <property type="match status" value="1"/>
</dbReference>